<protein>
    <submittedName>
        <fullName evidence="3">Protein broad-minded-like isoform 2</fullName>
    </submittedName>
</protein>
<evidence type="ECO:0000259" key="2">
    <source>
        <dbReference type="Pfam" id="PF23431"/>
    </source>
</evidence>
<reference evidence="4" key="1">
    <citation type="journal article" date="2013" name="Nat. Biotechnol.">
        <title>Chinese hamster genome sequenced from sorted chromosomes.</title>
        <authorList>
            <person name="Brinkrolf K."/>
            <person name="Rupp O."/>
            <person name="Laux H."/>
            <person name="Kollin F."/>
            <person name="Ernst W."/>
            <person name="Linke B."/>
            <person name="Kofler R."/>
            <person name="Romand S."/>
            <person name="Hesse F."/>
            <person name="Budach W.E."/>
            <person name="Galosy S."/>
            <person name="Muller D."/>
            <person name="Noll T."/>
            <person name="Wienberg J."/>
            <person name="Jostock T."/>
            <person name="Leonard M."/>
            <person name="Grillari J."/>
            <person name="Tauch A."/>
            <person name="Goesmann A."/>
            <person name="Helk B."/>
            <person name="Mott J.E."/>
            <person name="Puhler A."/>
            <person name="Borth N."/>
        </authorList>
    </citation>
    <scope>NUCLEOTIDE SEQUENCE [LARGE SCALE GENOMIC DNA]</scope>
    <source>
        <strain evidence="4">17A/GY</strain>
    </source>
</reference>
<evidence type="ECO:0000256" key="1">
    <source>
        <dbReference type="SAM" id="MobiDB-lite"/>
    </source>
</evidence>
<feature type="region of interest" description="Disordered" evidence="1">
    <location>
        <begin position="38"/>
        <end position="78"/>
    </location>
</feature>
<proteinExistence type="predicted"/>
<feature type="compositionally biased region" description="Low complexity" evidence="1">
    <location>
        <begin position="57"/>
        <end position="70"/>
    </location>
</feature>
<name>A0A061IFC5_CRIGR</name>
<feature type="compositionally biased region" description="Basic and acidic residues" evidence="1">
    <location>
        <begin position="43"/>
        <end position="53"/>
    </location>
</feature>
<feature type="domain" description="BROMI N-terminal" evidence="2">
    <location>
        <begin position="16"/>
        <end position="46"/>
    </location>
</feature>
<organism evidence="3 4">
    <name type="scientific">Cricetulus griseus</name>
    <name type="common">Chinese hamster</name>
    <name type="synonym">Cricetulus barabensis griseus</name>
    <dbReference type="NCBI Taxonomy" id="10029"/>
    <lineage>
        <taxon>Eukaryota</taxon>
        <taxon>Metazoa</taxon>
        <taxon>Chordata</taxon>
        <taxon>Craniata</taxon>
        <taxon>Vertebrata</taxon>
        <taxon>Euteleostomi</taxon>
        <taxon>Mammalia</taxon>
        <taxon>Eutheria</taxon>
        <taxon>Euarchontoglires</taxon>
        <taxon>Glires</taxon>
        <taxon>Rodentia</taxon>
        <taxon>Myomorpha</taxon>
        <taxon>Muroidea</taxon>
        <taxon>Cricetidae</taxon>
        <taxon>Cricetinae</taxon>
        <taxon>Cricetulus</taxon>
    </lineage>
</organism>
<accession>A0A061IFC5</accession>
<dbReference type="AlphaFoldDB" id="A0A061IFC5"/>
<dbReference type="InterPro" id="IPR055391">
    <property type="entry name" value="BROMI_N"/>
</dbReference>
<evidence type="ECO:0000313" key="3">
    <source>
        <dbReference type="EMBL" id="ERE84370.1"/>
    </source>
</evidence>
<gene>
    <name evidence="3" type="ORF">H671_2g6024</name>
</gene>
<dbReference type="Pfam" id="PF23431">
    <property type="entry name" value="BROMI_N"/>
    <property type="match status" value="1"/>
</dbReference>
<sequence>MFAVSDSSDICLFPGYKEMMHSLKSIMMVVVESMINKSEEDETRSQDQQRKLQENPSSCCTDNCSDSDSSFNQIQKIK</sequence>
<dbReference type="Proteomes" id="UP000030759">
    <property type="component" value="Unassembled WGS sequence"/>
</dbReference>
<dbReference type="EMBL" id="KE667978">
    <property type="protein sequence ID" value="ERE84370.1"/>
    <property type="molecule type" value="Genomic_DNA"/>
</dbReference>
<evidence type="ECO:0000313" key="4">
    <source>
        <dbReference type="Proteomes" id="UP000030759"/>
    </source>
</evidence>